<dbReference type="Pfam" id="PF04525">
    <property type="entry name" value="LOR"/>
    <property type="match status" value="1"/>
</dbReference>
<accession>A0A8T1WC29</accession>
<evidence type="ECO:0000313" key="2">
    <source>
        <dbReference type="Proteomes" id="UP000694044"/>
    </source>
</evidence>
<protein>
    <recommendedName>
        <fullName evidence="3">Tubby C-terminal domain-containing protein</fullName>
    </recommendedName>
</protein>
<evidence type="ECO:0000313" key="1">
    <source>
        <dbReference type="EMBL" id="KAG7391207.1"/>
    </source>
</evidence>
<dbReference type="Proteomes" id="UP000694044">
    <property type="component" value="Unassembled WGS sequence"/>
</dbReference>
<name>A0A8T1WC29_9STRA</name>
<sequence length="221" mass="24159">MGNSNSADLGTVLQSPSGPMRALDASWIAPAPTCVHVKAALAGTSAAVTNAATNTEVYTFKAKVFSSRTFLKGPEGQILVTVKKNAFSSKFHVFPGDQTEHEQFMIRDASGIFNTMLLVADYFDHKTGCPCRVVAKGSPSKRVVVCYLERGSPRLSQLQNSEDFLTNVGCYQPIGRFNREKKFIGRDEYEVEAPAGVDVTLLLLIWHVRQVLLDAERSSNA</sequence>
<dbReference type="OrthoDB" id="122412at2759"/>
<evidence type="ECO:0008006" key="3">
    <source>
        <dbReference type="Google" id="ProtNLM"/>
    </source>
</evidence>
<dbReference type="EMBL" id="JAGDFM010000023">
    <property type="protein sequence ID" value="KAG7391207.1"/>
    <property type="molecule type" value="Genomic_DNA"/>
</dbReference>
<keyword evidence="2" id="KW-1185">Reference proteome</keyword>
<reference evidence="1" key="1">
    <citation type="submission" date="2021-02" db="EMBL/GenBank/DDBJ databases">
        <authorList>
            <person name="Palmer J.M."/>
        </authorList>
    </citation>
    <scope>NUCLEOTIDE SEQUENCE</scope>
    <source>
        <strain evidence="1">SCRP734</strain>
    </source>
</reference>
<proteinExistence type="predicted"/>
<dbReference type="InterPro" id="IPR007612">
    <property type="entry name" value="LOR"/>
</dbReference>
<gene>
    <name evidence="1" type="ORF">PHYPSEUDO_005568</name>
</gene>
<dbReference type="AlphaFoldDB" id="A0A8T1WC29"/>
<comment type="caution">
    <text evidence="1">The sequence shown here is derived from an EMBL/GenBank/DDBJ whole genome shotgun (WGS) entry which is preliminary data.</text>
</comment>
<organism evidence="1 2">
    <name type="scientific">Phytophthora pseudosyringae</name>
    <dbReference type="NCBI Taxonomy" id="221518"/>
    <lineage>
        <taxon>Eukaryota</taxon>
        <taxon>Sar</taxon>
        <taxon>Stramenopiles</taxon>
        <taxon>Oomycota</taxon>
        <taxon>Peronosporomycetes</taxon>
        <taxon>Peronosporales</taxon>
        <taxon>Peronosporaceae</taxon>
        <taxon>Phytophthora</taxon>
    </lineage>
</organism>